<evidence type="ECO:0000256" key="13">
    <source>
        <dbReference type="HAMAP-Rule" id="MF_00038"/>
    </source>
</evidence>
<dbReference type="InterPro" id="IPR000715">
    <property type="entry name" value="Glycosyl_transferase_4"/>
</dbReference>
<keyword evidence="5 13" id="KW-0812">Transmembrane</keyword>
<keyword evidence="3 13" id="KW-0132">Cell division</keyword>
<evidence type="ECO:0000256" key="8">
    <source>
        <dbReference type="ARBA" id="ARBA00022984"/>
    </source>
</evidence>
<keyword evidence="13" id="KW-1003">Cell membrane</keyword>
<feature type="transmembrane region" description="Helical" evidence="13">
    <location>
        <begin position="97"/>
        <end position="114"/>
    </location>
</feature>
<dbReference type="PROSITE" id="PS01347">
    <property type="entry name" value="MRAY_1"/>
    <property type="match status" value="1"/>
</dbReference>
<comment type="catalytic activity">
    <reaction evidence="13">
        <text>UDP-N-acetyl-alpha-D-muramoyl-L-alanyl-gamma-D-glutamyl-meso-2,6-diaminopimeloyl-D-alanyl-D-alanine + di-trans,octa-cis-undecaprenyl phosphate = di-trans,octa-cis-undecaprenyl diphospho-N-acetyl-alpha-D-muramoyl-L-alanyl-D-glutamyl-meso-2,6-diaminopimeloyl-D-alanyl-D-alanine + UMP</text>
        <dbReference type="Rhea" id="RHEA:28386"/>
        <dbReference type="ChEBI" id="CHEBI:57865"/>
        <dbReference type="ChEBI" id="CHEBI:60392"/>
        <dbReference type="ChEBI" id="CHEBI:61386"/>
        <dbReference type="ChEBI" id="CHEBI:61387"/>
        <dbReference type="EC" id="2.7.8.13"/>
    </reaction>
</comment>
<keyword evidence="16" id="KW-1185">Reference proteome</keyword>
<organism evidence="15 16">
    <name type="scientific">Robbsia betulipollinis</name>
    <dbReference type="NCBI Taxonomy" id="2981849"/>
    <lineage>
        <taxon>Bacteria</taxon>
        <taxon>Pseudomonadati</taxon>
        <taxon>Pseudomonadota</taxon>
        <taxon>Betaproteobacteria</taxon>
        <taxon>Burkholderiales</taxon>
        <taxon>Burkholderiaceae</taxon>
        <taxon>Robbsia</taxon>
    </lineage>
</organism>
<dbReference type="GO" id="GO:0016740">
    <property type="term" value="F:transferase activity"/>
    <property type="evidence" value="ECO:0007669"/>
    <property type="project" value="UniProtKB-KW"/>
</dbReference>
<dbReference type="CDD" id="cd06852">
    <property type="entry name" value="GT_MraY"/>
    <property type="match status" value="1"/>
</dbReference>
<evidence type="ECO:0000256" key="3">
    <source>
        <dbReference type="ARBA" id="ARBA00022618"/>
    </source>
</evidence>
<evidence type="ECO:0000256" key="2">
    <source>
        <dbReference type="ARBA" id="ARBA00005583"/>
    </source>
</evidence>
<keyword evidence="4 13" id="KW-0808">Transferase</keyword>
<evidence type="ECO:0000313" key="15">
    <source>
        <dbReference type="EMBL" id="MCY0388949.1"/>
    </source>
</evidence>
<comment type="similarity">
    <text evidence="2 13">Belongs to the glycosyltransferase 4 family. MraY subfamily.</text>
</comment>
<keyword evidence="9 13" id="KW-1133">Transmembrane helix</keyword>
<dbReference type="RefSeq" id="WP_267848818.1">
    <property type="nucleotide sequence ID" value="NZ_JAPMXC010000006.1"/>
</dbReference>
<comment type="subcellular location">
    <subcellularLocation>
        <location evidence="13">Cell membrane</location>
        <topology evidence="13">Multi-pass membrane protein</topology>
    </subcellularLocation>
    <subcellularLocation>
        <location evidence="1">Membrane</location>
        <topology evidence="1">Multi-pass membrane protein</topology>
    </subcellularLocation>
</comment>
<dbReference type="PANTHER" id="PTHR22926:SF5">
    <property type="entry name" value="PHOSPHO-N-ACETYLMURAMOYL-PENTAPEPTIDE-TRANSFERASE HOMOLOG"/>
    <property type="match status" value="1"/>
</dbReference>
<dbReference type="HAMAP" id="MF_00038">
    <property type="entry name" value="MraY"/>
    <property type="match status" value="1"/>
</dbReference>
<feature type="transmembrane region" description="Helical" evidence="13">
    <location>
        <begin position="134"/>
        <end position="152"/>
    </location>
</feature>
<keyword evidence="6 13" id="KW-0460">Magnesium</keyword>
<evidence type="ECO:0000256" key="9">
    <source>
        <dbReference type="ARBA" id="ARBA00022989"/>
    </source>
</evidence>
<feature type="transmembrane region" description="Helical" evidence="13">
    <location>
        <begin position="367"/>
        <end position="386"/>
    </location>
</feature>
<feature type="transmembrane region" description="Helical" evidence="13">
    <location>
        <begin position="66"/>
        <end position="91"/>
    </location>
</feature>
<keyword evidence="13" id="KW-0479">Metal-binding</keyword>
<accession>A0ABT3ZQW0</accession>
<reference evidence="15" key="1">
    <citation type="submission" date="2022-11" db="EMBL/GenBank/DDBJ databases">
        <title>Robbsia betulipollinis sp. nov., isolated from pollen of birch (Betula pendula).</title>
        <authorList>
            <person name="Shi H."/>
            <person name="Ambika Manirajan B."/>
            <person name="Ratering S."/>
            <person name="Geissler-Plaum R."/>
            <person name="Schnell S."/>
        </authorList>
    </citation>
    <scope>NUCLEOTIDE SEQUENCE</scope>
    <source>
        <strain evidence="15">Bb-Pol-6</strain>
    </source>
</reference>
<evidence type="ECO:0000256" key="12">
    <source>
        <dbReference type="ARBA" id="ARBA00023316"/>
    </source>
</evidence>
<dbReference type="PROSITE" id="PS01348">
    <property type="entry name" value="MRAY_2"/>
    <property type="match status" value="1"/>
</dbReference>
<comment type="cofactor">
    <cofactor evidence="13">
        <name>Mg(2+)</name>
        <dbReference type="ChEBI" id="CHEBI:18420"/>
    </cofactor>
</comment>
<feature type="transmembrane region" description="Helical" evidence="13">
    <location>
        <begin position="262"/>
        <end position="279"/>
    </location>
</feature>
<evidence type="ECO:0000256" key="10">
    <source>
        <dbReference type="ARBA" id="ARBA00023136"/>
    </source>
</evidence>
<dbReference type="NCBIfam" id="TIGR00445">
    <property type="entry name" value="mraY"/>
    <property type="match status" value="1"/>
</dbReference>
<gene>
    <name evidence="13 15" type="primary">mraY</name>
    <name evidence="15" type="ORF">OVY01_17380</name>
</gene>
<evidence type="ECO:0000256" key="5">
    <source>
        <dbReference type="ARBA" id="ARBA00022692"/>
    </source>
</evidence>
<protein>
    <recommendedName>
        <fullName evidence="13 14">Phospho-N-acetylmuramoyl-pentapeptide-transferase</fullName>
        <ecNumber evidence="13 14">2.7.8.13</ecNumber>
    </recommendedName>
    <alternativeName>
        <fullName evidence="13">UDP-MurNAc-pentapeptide phosphotransferase</fullName>
    </alternativeName>
</protein>
<comment type="caution">
    <text evidence="15">The sequence shown here is derived from an EMBL/GenBank/DDBJ whole genome shotgun (WGS) entry which is preliminary data.</text>
</comment>
<feature type="transmembrane region" description="Helical" evidence="13">
    <location>
        <begin position="313"/>
        <end position="336"/>
    </location>
</feature>
<dbReference type="EMBL" id="JAPMXC010000006">
    <property type="protein sequence ID" value="MCY0388949.1"/>
    <property type="molecule type" value="Genomic_DNA"/>
</dbReference>
<evidence type="ECO:0000256" key="14">
    <source>
        <dbReference type="NCBIfam" id="TIGR00445"/>
    </source>
</evidence>
<sequence>MLLLLAQWLQNEASFLRVINYLTFRAVMATITALVIGLVSGPAVIRKLTALKMGQAVRKDGPQTHLVKTGTPTMGGVLILLAIAVSTLLWADLSNRFIWIVMLVTFGFGLVGWVDDYRKVVHKDPRGMSSREKYFWQSLIGLVAAVYLAVSISQSSNAHVFQVIVNWCHNGLPTDLPESANLLLPFLKAMTYPLGLFGFMALTYLVIVGSSNAVNLTDGLDGLVIMPVVLVGSALGVFAYVMGSAVYSRYLLFPHIPGAGELLIFCSAMSGAGLAFLWFNTHPAQVFMGDVGALALGGALGTIAVIVRQEIVLFIMGGVFVAETVSVVLQVVWFKVSKRYFGEGRRIFKMAPLHHHFELTGWKETQVVVRFWIITLMLVLVGLSTLKLR</sequence>
<keyword evidence="11 13" id="KW-0131">Cell cycle</keyword>
<evidence type="ECO:0000313" key="16">
    <source>
        <dbReference type="Proteomes" id="UP001082899"/>
    </source>
</evidence>
<comment type="pathway">
    <text evidence="13">Cell wall biogenesis; peptidoglycan biosynthesis.</text>
</comment>
<evidence type="ECO:0000256" key="1">
    <source>
        <dbReference type="ARBA" id="ARBA00004141"/>
    </source>
</evidence>
<dbReference type="Pfam" id="PF10555">
    <property type="entry name" value="MraY_sig1"/>
    <property type="match status" value="1"/>
</dbReference>
<keyword evidence="8 13" id="KW-0573">Peptidoglycan synthesis</keyword>
<evidence type="ECO:0000256" key="4">
    <source>
        <dbReference type="ARBA" id="ARBA00022679"/>
    </source>
</evidence>
<keyword evidence="10 13" id="KW-0472">Membrane</keyword>
<dbReference type="Proteomes" id="UP001082899">
    <property type="component" value="Unassembled WGS sequence"/>
</dbReference>
<proteinExistence type="inferred from homology"/>
<dbReference type="InterPro" id="IPR018480">
    <property type="entry name" value="PNAcMuramoyl-5peptid_Trfase_CS"/>
</dbReference>
<dbReference type="PANTHER" id="PTHR22926">
    <property type="entry name" value="PHOSPHO-N-ACETYLMURAMOYL-PENTAPEPTIDE-TRANSFERASE"/>
    <property type="match status" value="1"/>
</dbReference>
<feature type="transmembrane region" description="Helical" evidence="13">
    <location>
        <begin position="189"/>
        <end position="208"/>
    </location>
</feature>
<feature type="transmembrane region" description="Helical" evidence="13">
    <location>
        <begin position="23"/>
        <end position="45"/>
    </location>
</feature>
<dbReference type="InterPro" id="IPR003524">
    <property type="entry name" value="PNAcMuramoyl-5peptid_Trfase"/>
</dbReference>
<feature type="transmembrane region" description="Helical" evidence="13">
    <location>
        <begin position="286"/>
        <end position="307"/>
    </location>
</feature>
<keyword evidence="12 13" id="KW-0961">Cell wall biogenesis/degradation</keyword>
<name>A0ABT3ZQW0_9BURK</name>
<keyword evidence="7 13" id="KW-0133">Cell shape</keyword>
<evidence type="ECO:0000256" key="11">
    <source>
        <dbReference type="ARBA" id="ARBA00023306"/>
    </source>
</evidence>
<dbReference type="EC" id="2.7.8.13" evidence="13 14"/>
<feature type="transmembrane region" description="Helical" evidence="13">
    <location>
        <begin position="220"/>
        <end position="242"/>
    </location>
</feature>
<evidence type="ECO:0000256" key="6">
    <source>
        <dbReference type="ARBA" id="ARBA00022842"/>
    </source>
</evidence>
<comment type="function">
    <text evidence="13">Catalyzes the initial step of the lipid cycle reactions in the biosynthesis of the cell wall peptidoglycan: transfers peptidoglycan precursor phospho-MurNAc-pentapeptide from UDP-MurNAc-pentapeptide onto the lipid carrier undecaprenyl phosphate, yielding undecaprenyl-pyrophosphoryl-MurNAc-pentapeptide, known as lipid I.</text>
</comment>
<evidence type="ECO:0000256" key="7">
    <source>
        <dbReference type="ARBA" id="ARBA00022960"/>
    </source>
</evidence>
<dbReference type="Pfam" id="PF00953">
    <property type="entry name" value="Glycos_transf_4"/>
    <property type="match status" value="1"/>
</dbReference>